<comment type="caution">
    <text evidence="2">The sequence shown here is derived from an EMBL/GenBank/DDBJ whole genome shotgun (WGS) entry which is preliminary data.</text>
</comment>
<feature type="region of interest" description="Disordered" evidence="1">
    <location>
        <begin position="471"/>
        <end position="517"/>
    </location>
</feature>
<dbReference type="EMBL" id="SMGD01000014">
    <property type="protein sequence ID" value="TCK47366.1"/>
    <property type="molecule type" value="Genomic_DNA"/>
</dbReference>
<dbReference type="AlphaFoldDB" id="A0A4R1J9R4"/>
<sequence length="561" mass="63363">MLNRTHGAITLSLLADSLLASSVQTSHAIIQPIDSRKMCASSEANRDFCQQLLGSRQVSDKASIWASLFYRLNPQQMSAVTTLHKTHIEQRQVLQQTIHQHRHQHNHSLLQQHQHWHLLSIGTPIAATPRTTHKQLSSPITLSSLLASKANTQTSPTTESAQSWLHTVTQNALPQLKIWTSKRLFKAITPIIKQAELLKTIFSQTQQPTQQQQAGTPEHTTPAKATMISRPLILNTFNPYSSNGISYRISRAQRLSSPIDMMQQVSDHPNLLKHYNRQYFAIRQLLPYQISRFLGRDITTGFEYKTPLSEDSTLAQRAHLPLIPHDQNSRIQDLLPFLPTPSTTGLSLLHRESLQKTLLDKTPSADTSFTRLALSRLLPMLSYNTVLNNQPQDLLAKSTTGKSAKEWPFTNLLFNNTLSRKPFTNKLFNDKQFKSESLINISAPETPILKTVFDQLKQAASTPLTLAHKAPALTQGKHAKNEARPQPQLIYPKNVEKPEPSVPKEPTKTKDDSAANVTERSISSLYNEQGFSRQLTQKLAEDVYQLINQKIRFEKRRRGLS</sequence>
<evidence type="ECO:0000313" key="2">
    <source>
        <dbReference type="EMBL" id="TCK47366.1"/>
    </source>
</evidence>
<proteinExistence type="predicted"/>
<reference evidence="2 3" key="1">
    <citation type="submission" date="2019-03" db="EMBL/GenBank/DDBJ databases">
        <title>Genomic Encyclopedia of Type Strains, Phase IV (KMG-IV): sequencing the most valuable type-strain genomes for metagenomic binning, comparative biology and taxonomic classification.</title>
        <authorList>
            <person name="Goeker M."/>
        </authorList>
    </citation>
    <scope>NUCLEOTIDE SEQUENCE [LARGE SCALE GENOMIC DNA]</scope>
    <source>
        <strain evidence="2 3">DSM 18577</strain>
    </source>
</reference>
<dbReference type="Proteomes" id="UP000295565">
    <property type="component" value="Unassembled WGS sequence"/>
</dbReference>
<protein>
    <submittedName>
        <fullName evidence="2">Uncharacterized protein</fullName>
    </submittedName>
</protein>
<name>A0A4R1J9R4_9GAMM</name>
<organism evidence="2 3">
    <name type="scientific">Celerinatantimonas diazotrophica</name>
    <dbReference type="NCBI Taxonomy" id="412034"/>
    <lineage>
        <taxon>Bacteria</taxon>
        <taxon>Pseudomonadati</taxon>
        <taxon>Pseudomonadota</taxon>
        <taxon>Gammaproteobacteria</taxon>
        <taxon>Celerinatantimonadaceae</taxon>
        <taxon>Celerinatantimonas</taxon>
    </lineage>
</organism>
<accession>A0A4R1J9R4</accession>
<evidence type="ECO:0000256" key="1">
    <source>
        <dbReference type="SAM" id="MobiDB-lite"/>
    </source>
</evidence>
<dbReference type="RefSeq" id="WP_131913188.1">
    <property type="nucleotide sequence ID" value="NZ_OU594967.1"/>
</dbReference>
<gene>
    <name evidence="2" type="ORF">EV690_2388</name>
</gene>
<evidence type="ECO:0000313" key="3">
    <source>
        <dbReference type="Proteomes" id="UP000295565"/>
    </source>
</evidence>
<keyword evidence="3" id="KW-1185">Reference proteome</keyword>